<dbReference type="PROSITE" id="PS50883">
    <property type="entry name" value="EAL"/>
    <property type="match status" value="1"/>
</dbReference>
<proteinExistence type="predicted"/>
<protein>
    <submittedName>
        <fullName evidence="3">Diguanylate phosphodiesterase</fullName>
    </submittedName>
</protein>
<dbReference type="PATRIC" id="fig|1121451.3.peg.1729"/>
<dbReference type="Pfam" id="PF08668">
    <property type="entry name" value="HDOD"/>
    <property type="match status" value="1"/>
</dbReference>
<name>L0RAI2_9BACT</name>
<dbReference type="RefSeq" id="WP_015336367.1">
    <property type="nucleotide sequence ID" value="NC_020055.1"/>
</dbReference>
<organism evidence="3 4">
    <name type="scientific">Maridesulfovibrio hydrothermalis AM13 = DSM 14728</name>
    <dbReference type="NCBI Taxonomy" id="1121451"/>
    <lineage>
        <taxon>Bacteria</taxon>
        <taxon>Pseudomonadati</taxon>
        <taxon>Thermodesulfobacteriota</taxon>
        <taxon>Desulfovibrionia</taxon>
        <taxon>Desulfovibrionales</taxon>
        <taxon>Desulfovibrionaceae</taxon>
        <taxon>Maridesulfovibrio</taxon>
    </lineage>
</organism>
<dbReference type="eggNOG" id="COG3434">
    <property type="taxonomic scope" value="Bacteria"/>
</dbReference>
<dbReference type="PANTHER" id="PTHR33525">
    <property type="match status" value="1"/>
</dbReference>
<dbReference type="OrthoDB" id="9804751at2"/>
<dbReference type="SUPFAM" id="SSF141868">
    <property type="entry name" value="EAL domain-like"/>
    <property type="match status" value="1"/>
</dbReference>
<keyword evidence="4" id="KW-1185">Reference proteome</keyword>
<dbReference type="InterPro" id="IPR001633">
    <property type="entry name" value="EAL_dom"/>
</dbReference>
<gene>
    <name evidence="3" type="ORF">DESAM_21487</name>
</gene>
<dbReference type="Gene3D" id="3.20.20.450">
    <property type="entry name" value="EAL domain"/>
    <property type="match status" value="1"/>
</dbReference>
<dbReference type="PROSITE" id="PS51833">
    <property type="entry name" value="HDOD"/>
    <property type="match status" value="1"/>
</dbReference>
<dbReference type="PANTHER" id="PTHR33525:SF4">
    <property type="entry name" value="CYCLIC DI-GMP PHOSPHODIESTERASE CDGJ"/>
    <property type="match status" value="1"/>
</dbReference>
<dbReference type="Gene3D" id="1.10.3210.10">
    <property type="entry name" value="Hypothetical protein af1432"/>
    <property type="match status" value="1"/>
</dbReference>
<dbReference type="InterPro" id="IPR013976">
    <property type="entry name" value="HDOD"/>
</dbReference>
<evidence type="ECO:0000259" key="2">
    <source>
        <dbReference type="PROSITE" id="PS51833"/>
    </source>
</evidence>
<reference evidence="3 4" key="1">
    <citation type="submission" date="2012-10" db="EMBL/GenBank/DDBJ databases">
        <authorList>
            <person name="Genoscope - CEA"/>
        </authorList>
    </citation>
    <scope>NUCLEOTIDE SEQUENCE [LARGE SCALE GENOMIC DNA]</scope>
    <source>
        <strain evidence="4">AM13 / DSM 14728</strain>
    </source>
</reference>
<sequence>MTKKRDPLYDKIFFARQPILMPDQSLWGYELLFRNSSEATTAIISDSYKATLNIAADLCAAPGENIPKNVKLFVNFSHKSILDKIPYSLPAGKTVVQLPETTPPTPNLIKALEELSKDGYSIAIDDFEGRPQGEFLIAYADAVIVDFLCADEAKIQKICALCKEYNAKLIAKRVENMSQFTMAQKMGFNFFQGFYFKRPENIKGRKLRSGEIVKLKILKLIESPVPDFEELAQALQNDVSISYRLLTLLNSPTFGFSQKINSIKQAIVLAGWKMLKNWLRVILLTDLTPKEKSLELPQLATQRAKFLQLITIESQKGLQPDAMFILGLFSLLGAMFDMPMTKLTEYLPLDDDISAALCGEDNIYMKYLKLVGFFEEGDWENLESVIDELGLNPVTVSKSYYDSAQWANSFFQIPGSA</sequence>
<evidence type="ECO:0000259" key="1">
    <source>
        <dbReference type="PROSITE" id="PS50883"/>
    </source>
</evidence>
<dbReference type="InterPro" id="IPR052340">
    <property type="entry name" value="RNase_Y/CdgJ"/>
</dbReference>
<evidence type="ECO:0000313" key="3">
    <source>
        <dbReference type="EMBL" id="CCO23764.1"/>
    </source>
</evidence>
<dbReference type="SMART" id="SM00052">
    <property type="entry name" value="EAL"/>
    <property type="match status" value="1"/>
</dbReference>
<dbReference type="HOGENOM" id="CLU_044951_2_0_7"/>
<dbReference type="InterPro" id="IPR035919">
    <property type="entry name" value="EAL_sf"/>
</dbReference>
<feature type="domain" description="EAL" evidence="1">
    <location>
        <begin position="1"/>
        <end position="213"/>
    </location>
</feature>
<accession>L0RAI2</accession>
<dbReference type="STRING" id="1121451.DESAM_21487"/>
<dbReference type="PIRSF" id="PIRSF003180">
    <property type="entry name" value="DiGMPpdiest_YuxH"/>
    <property type="match status" value="1"/>
</dbReference>
<dbReference type="InterPro" id="IPR014408">
    <property type="entry name" value="dGMP_Pdiesterase_EAL/HD-GYP"/>
</dbReference>
<dbReference type="EMBL" id="FO203522">
    <property type="protein sequence ID" value="CCO23764.1"/>
    <property type="molecule type" value="Genomic_DNA"/>
</dbReference>
<dbReference type="SUPFAM" id="SSF109604">
    <property type="entry name" value="HD-domain/PDEase-like"/>
    <property type="match status" value="1"/>
</dbReference>
<dbReference type="AlphaFoldDB" id="L0RAI2"/>
<dbReference type="Pfam" id="PF00563">
    <property type="entry name" value="EAL"/>
    <property type="match status" value="1"/>
</dbReference>
<dbReference type="Proteomes" id="UP000010808">
    <property type="component" value="Chromosome"/>
</dbReference>
<dbReference type="KEGG" id="dhy:DESAM_21487"/>
<evidence type="ECO:0000313" key="4">
    <source>
        <dbReference type="Proteomes" id="UP000010808"/>
    </source>
</evidence>
<feature type="domain" description="HDOD" evidence="2">
    <location>
        <begin position="207"/>
        <end position="395"/>
    </location>
</feature>